<dbReference type="Gramene" id="CDY69837">
    <property type="protein sequence ID" value="CDY69837"/>
    <property type="gene ID" value="GSBRNA2T00092820001"/>
</dbReference>
<dbReference type="EMBL" id="LK040459">
    <property type="protein sequence ID" value="CDY69837.1"/>
    <property type="molecule type" value="Genomic_DNA"/>
</dbReference>
<evidence type="ECO:0000313" key="3">
    <source>
        <dbReference type="Proteomes" id="UP000028999"/>
    </source>
</evidence>
<dbReference type="PaxDb" id="3708-A0A078JWB2"/>
<feature type="region of interest" description="Disordered" evidence="1">
    <location>
        <begin position="1"/>
        <end position="28"/>
    </location>
</feature>
<accession>A0A078JWB2</accession>
<gene>
    <name evidence="2" type="primary">BnaAnng31690D</name>
    <name evidence="2" type="ORF">GSBRNA2T00092820001</name>
</gene>
<evidence type="ECO:0000256" key="1">
    <source>
        <dbReference type="SAM" id="MobiDB-lite"/>
    </source>
</evidence>
<dbReference type="AlphaFoldDB" id="A0A078JWB2"/>
<keyword evidence="3" id="KW-1185">Reference proteome</keyword>
<evidence type="ECO:0000313" key="2">
    <source>
        <dbReference type="EMBL" id="CDY69837.1"/>
    </source>
</evidence>
<protein>
    <submittedName>
        <fullName evidence="2">BnaAnng31690D protein</fullName>
    </submittedName>
</protein>
<dbReference type="STRING" id="3708.A0A078JWB2"/>
<feature type="non-terminal residue" evidence="2">
    <location>
        <position position="146"/>
    </location>
</feature>
<proteinExistence type="predicted"/>
<feature type="compositionally biased region" description="Basic residues" evidence="1">
    <location>
        <begin position="136"/>
        <end position="146"/>
    </location>
</feature>
<feature type="region of interest" description="Disordered" evidence="1">
    <location>
        <begin position="125"/>
        <end position="146"/>
    </location>
</feature>
<name>A0A078JWB2_BRANA</name>
<organism evidence="2 3">
    <name type="scientific">Brassica napus</name>
    <name type="common">Rape</name>
    <dbReference type="NCBI Taxonomy" id="3708"/>
    <lineage>
        <taxon>Eukaryota</taxon>
        <taxon>Viridiplantae</taxon>
        <taxon>Streptophyta</taxon>
        <taxon>Embryophyta</taxon>
        <taxon>Tracheophyta</taxon>
        <taxon>Spermatophyta</taxon>
        <taxon>Magnoliopsida</taxon>
        <taxon>eudicotyledons</taxon>
        <taxon>Gunneridae</taxon>
        <taxon>Pentapetalae</taxon>
        <taxon>rosids</taxon>
        <taxon>malvids</taxon>
        <taxon>Brassicales</taxon>
        <taxon>Brassicaceae</taxon>
        <taxon>Brassiceae</taxon>
        <taxon>Brassica</taxon>
    </lineage>
</organism>
<feature type="compositionally biased region" description="Basic and acidic residues" evidence="1">
    <location>
        <begin position="126"/>
        <end position="135"/>
    </location>
</feature>
<dbReference type="Proteomes" id="UP000028999">
    <property type="component" value="Unassembled WGS sequence"/>
</dbReference>
<sequence>MSSNGKYALSGDSSSEKPKGVQAESYSGPINPIDTPCISSSHSIGEPYSKQAKVVVSVSSAVRCLINGKLKNGGVRILRRSWSYTMCSNLISRVSLFQPLLLDPKMRAAARTQIDDPSLYHITVQKKSETSEENQKKKKSKIREGN</sequence>
<reference evidence="2 3" key="1">
    <citation type="journal article" date="2014" name="Science">
        <title>Plant genetics. Early allopolyploid evolution in the post-Neolithic Brassica napus oilseed genome.</title>
        <authorList>
            <person name="Chalhoub B."/>
            <person name="Denoeud F."/>
            <person name="Liu S."/>
            <person name="Parkin I.A."/>
            <person name="Tang H."/>
            <person name="Wang X."/>
            <person name="Chiquet J."/>
            <person name="Belcram H."/>
            <person name="Tong C."/>
            <person name="Samans B."/>
            <person name="Correa M."/>
            <person name="Da Silva C."/>
            <person name="Just J."/>
            <person name="Falentin C."/>
            <person name="Koh C.S."/>
            <person name="Le Clainche I."/>
            <person name="Bernard M."/>
            <person name="Bento P."/>
            <person name="Noel B."/>
            <person name="Labadie K."/>
            <person name="Alberti A."/>
            <person name="Charles M."/>
            <person name="Arnaud D."/>
            <person name="Guo H."/>
            <person name="Daviaud C."/>
            <person name="Alamery S."/>
            <person name="Jabbari K."/>
            <person name="Zhao M."/>
            <person name="Edger P.P."/>
            <person name="Chelaifa H."/>
            <person name="Tack D."/>
            <person name="Lassalle G."/>
            <person name="Mestiri I."/>
            <person name="Schnel N."/>
            <person name="Le Paslier M.C."/>
            <person name="Fan G."/>
            <person name="Renault V."/>
            <person name="Bayer P.E."/>
            <person name="Golicz A.A."/>
            <person name="Manoli S."/>
            <person name="Lee T.H."/>
            <person name="Thi V.H."/>
            <person name="Chalabi S."/>
            <person name="Hu Q."/>
            <person name="Fan C."/>
            <person name="Tollenaere R."/>
            <person name="Lu Y."/>
            <person name="Battail C."/>
            <person name="Shen J."/>
            <person name="Sidebottom C.H."/>
            <person name="Wang X."/>
            <person name="Canaguier A."/>
            <person name="Chauveau A."/>
            <person name="Berard A."/>
            <person name="Deniot G."/>
            <person name="Guan M."/>
            <person name="Liu Z."/>
            <person name="Sun F."/>
            <person name="Lim Y.P."/>
            <person name="Lyons E."/>
            <person name="Town C.D."/>
            <person name="Bancroft I."/>
            <person name="Wang X."/>
            <person name="Meng J."/>
            <person name="Ma J."/>
            <person name="Pires J.C."/>
            <person name="King G.J."/>
            <person name="Brunel D."/>
            <person name="Delourme R."/>
            <person name="Renard M."/>
            <person name="Aury J.M."/>
            <person name="Adams K.L."/>
            <person name="Batley J."/>
            <person name="Snowdon R.J."/>
            <person name="Tost J."/>
            <person name="Edwards D."/>
            <person name="Zhou Y."/>
            <person name="Hua W."/>
            <person name="Sharpe A.G."/>
            <person name="Paterson A.H."/>
            <person name="Guan C."/>
            <person name="Wincker P."/>
        </authorList>
    </citation>
    <scope>NUCLEOTIDE SEQUENCE [LARGE SCALE GENOMIC DNA]</scope>
    <source>
        <strain evidence="3">cv. Darmor-bzh</strain>
    </source>
</reference>